<protein>
    <submittedName>
        <fullName evidence="2">Putative death-on-curing protein of phage P1</fullName>
    </submittedName>
</protein>
<dbReference type="SUPFAM" id="SSF140931">
    <property type="entry name" value="Fic-like"/>
    <property type="match status" value="1"/>
</dbReference>
<dbReference type="Proteomes" id="UP000007887">
    <property type="component" value="Chromosome"/>
</dbReference>
<proteinExistence type="predicted"/>
<dbReference type="eggNOG" id="COG3654">
    <property type="taxonomic scope" value="Bacteria"/>
</dbReference>
<reference evidence="2 3" key="1">
    <citation type="submission" date="2011-10" db="EMBL/GenBank/DDBJ databases">
        <title>Whole genome sequence of Selenomonas ruminantium subsp. lactilytica TAM6421.</title>
        <authorList>
            <person name="Oguchi A."/>
            <person name="Ankai A."/>
            <person name="Kaneko J."/>
            <person name="Yamada-Narita S."/>
            <person name="Fukui S."/>
            <person name="Takahashi M."/>
            <person name="Onodera T."/>
            <person name="Kojima S."/>
            <person name="Fushimi T."/>
            <person name="Abe N."/>
            <person name="Kamio Y."/>
            <person name="Yamazaki S."/>
            <person name="Fujita N."/>
        </authorList>
    </citation>
    <scope>NUCLEOTIDE SEQUENCE [LARGE SCALE GENOMIC DNA]</scope>
    <source>
        <strain evidence="3">NBRC 103574 / TAM6421</strain>
    </source>
</reference>
<evidence type="ECO:0000259" key="1">
    <source>
        <dbReference type="PROSITE" id="PS51459"/>
    </source>
</evidence>
<dbReference type="PATRIC" id="fig|927704.6.peg.2159"/>
<name>I0GSQ4_SELRL</name>
<organism evidence="2 3">
    <name type="scientific">Selenomonas ruminantium subsp. lactilytica (strain NBRC 103574 / TAM6421)</name>
    <dbReference type="NCBI Taxonomy" id="927704"/>
    <lineage>
        <taxon>Bacteria</taxon>
        <taxon>Bacillati</taxon>
        <taxon>Bacillota</taxon>
        <taxon>Negativicutes</taxon>
        <taxon>Selenomonadales</taxon>
        <taxon>Selenomonadaceae</taxon>
        <taxon>Selenomonas</taxon>
    </lineage>
</organism>
<dbReference type="Gene3D" id="1.20.120.1870">
    <property type="entry name" value="Fic/DOC protein, Fido domain"/>
    <property type="match status" value="1"/>
</dbReference>
<dbReference type="PROSITE" id="PS51459">
    <property type="entry name" value="FIDO"/>
    <property type="match status" value="1"/>
</dbReference>
<dbReference type="AlphaFoldDB" id="I0GSQ4"/>
<dbReference type="KEGG" id="sri:SELR_20830"/>
<evidence type="ECO:0000313" key="2">
    <source>
        <dbReference type="EMBL" id="BAL83791.1"/>
    </source>
</evidence>
<dbReference type="Pfam" id="PF02661">
    <property type="entry name" value="Fic"/>
    <property type="match status" value="1"/>
</dbReference>
<dbReference type="EMBL" id="AP012292">
    <property type="protein sequence ID" value="BAL83791.1"/>
    <property type="molecule type" value="Genomic_DNA"/>
</dbReference>
<dbReference type="OrthoDB" id="9802752at2"/>
<dbReference type="InterPro" id="IPR003812">
    <property type="entry name" value="Fido"/>
</dbReference>
<dbReference type="HOGENOM" id="CLU_115697_3_0_9"/>
<dbReference type="InterPro" id="IPR053737">
    <property type="entry name" value="Type_II_TA_Toxin"/>
</dbReference>
<evidence type="ECO:0000313" key="3">
    <source>
        <dbReference type="Proteomes" id="UP000007887"/>
    </source>
</evidence>
<gene>
    <name evidence="2" type="ordered locus">SELR_20830</name>
</gene>
<dbReference type="InterPro" id="IPR036597">
    <property type="entry name" value="Fido-like_dom_sf"/>
</dbReference>
<dbReference type="RefSeq" id="WP_014425221.1">
    <property type="nucleotide sequence ID" value="NC_017068.1"/>
</dbReference>
<sequence length="145" mass="16584">MSEIVYITPEQARDTHHKTIKHSGGGTLEELEFEKLVGVLNNIQNDEWYPTFVDKLTHLFFCTCQFHCFADGNKRLAITLSTLFLLLNGYMGIAHTFIGNMENISLQVAASKIDKELLHKIMEAIMTNTFDEDETLKLEIYNAIK</sequence>
<accession>I0GSQ4</accession>
<feature type="domain" description="Fido" evidence="1">
    <location>
        <begin position="7"/>
        <end position="127"/>
    </location>
</feature>